<name>A0A084W307_ANOSI</name>
<accession>A0A084W307</accession>
<evidence type="ECO:0000313" key="1">
    <source>
        <dbReference type="EMBL" id="KFB44601.1"/>
    </source>
</evidence>
<keyword evidence="3" id="KW-1185">Reference proteome</keyword>
<dbReference type="Proteomes" id="UP000030765">
    <property type="component" value="Unassembled WGS sequence"/>
</dbReference>
<evidence type="ECO:0000313" key="2">
    <source>
        <dbReference type="EnsemblMetazoa" id="ASIC012483-PA"/>
    </source>
</evidence>
<dbReference type="AlphaFoldDB" id="A0A084W307"/>
<reference evidence="2" key="2">
    <citation type="submission" date="2020-05" db="UniProtKB">
        <authorList>
            <consortium name="EnsemblMetazoa"/>
        </authorList>
    </citation>
    <scope>IDENTIFICATION</scope>
</reference>
<reference evidence="1 3" key="1">
    <citation type="journal article" date="2014" name="BMC Genomics">
        <title>Genome sequence of Anopheles sinensis provides insight into genetics basis of mosquito competence for malaria parasites.</title>
        <authorList>
            <person name="Zhou D."/>
            <person name="Zhang D."/>
            <person name="Ding G."/>
            <person name="Shi L."/>
            <person name="Hou Q."/>
            <person name="Ye Y."/>
            <person name="Xu Y."/>
            <person name="Zhou H."/>
            <person name="Xiong C."/>
            <person name="Li S."/>
            <person name="Yu J."/>
            <person name="Hong S."/>
            <person name="Yu X."/>
            <person name="Zou P."/>
            <person name="Chen C."/>
            <person name="Chang X."/>
            <person name="Wang W."/>
            <person name="Lv Y."/>
            <person name="Sun Y."/>
            <person name="Ma L."/>
            <person name="Shen B."/>
            <person name="Zhu C."/>
        </authorList>
    </citation>
    <scope>NUCLEOTIDE SEQUENCE [LARGE SCALE GENOMIC DNA]</scope>
</reference>
<dbReference type="EnsemblMetazoa" id="ASIC012483-RA">
    <property type="protein sequence ID" value="ASIC012483-PA"/>
    <property type="gene ID" value="ASIC012483"/>
</dbReference>
<dbReference type="EMBL" id="KE525279">
    <property type="protein sequence ID" value="KFB44601.1"/>
    <property type="molecule type" value="Genomic_DNA"/>
</dbReference>
<dbReference type="EMBL" id="ATLV01019772">
    <property type="status" value="NOT_ANNOTATED_CDS"/>
    <property type="molecule type" value="Genomic_DNA"/>
</dbReference>
<dbReference type="VEuPathDB" id="VectorBase:ASIC012483"/>
<proteinExistence type="predicted"/>
<gene>
    <name evidence="1" type="ORF">ZHAS_00012483</name>
</gene>
<protein>
    <submittedName>
        <fullName evidence="1 2">Uncharacterized protein</fullName>
    </submittedName>
</protein>
<evidence type="ECO:0000313" key="3">
    <source>
        <dbReference type="Proteomes" id="UP000030765"/>
    </source>
</evidence>
<organism evidence="1">
    <name type="scientific">Anopheles sinensis</name>
    <name type="common">Mosquito</name>
    <dbReference type="NCBI Taxonomy" id="74873"/>
    <lineage>
        <taxon>Eukaryota</taxon>
        <taxon>Metazoa</taxon>
        <taxon>Ecdysozoa</taxon>
        <taxon>Arthropoda</taxon>
        <taxon>Hexapoda</taxon>
        <taxon>Insecta</taxon>
        <taxon>Pterygota</taxon>
        <taxon>Neoptera</taxon>
        <taxon>Endopterygota</taxon>
        <taxon>Diptera</taxon>
        <taxon>Nematocera</taxon>
        <taxon>Culicoidea</taxon>
        <taxon>Culicidae</taxon>
        <taxon>Anophelinae</taxon>
        <taxon>Anopheles</taxon>
    </lineage>
</organism>
<sequence length="77" mass="8305">MELTDDFTTTAASAAVEVWPLHGGMGNRFGLATTTTRGGPENYPSTVPPVWETIAIISTSLMPPRVGQPCWRSETLK</sequence>